<evidence type="ECO:0008006" key="4">
    <source>
        <dbReference type="Google" id="ProtNLM"/>
    </source>
</evidence>
<dbReference type="Proteomes" id="UP001138997">
    <property type="component" value="Unassembled WGS sequence"/>
</dbReference>
<feature type="region of interest" description="Disordered" evidence="1">
    <location>
        <begin position="1"/>
        <end position="34"/>
    </location>
</feature>
<accession>A0A9X1NB01</accession>
<evidence type="ECO:0000313" key="3">
    <source>
        <dbReference type="Proteomes" id="UP001138997"/>
    </source>
</evidence>
<gene>
    <name evidence="2" type="ORF">LR394_06235</name>
</gene>
<sequence length="224" mass="24214">MSNPLYGTPEAPKDADPQGVQDEQPAPVWGTPGAAKQPVVISGISWDKFKRNRPAQILTALASGALLFGGGALLAGSVSGEPSDDNRQCHLLPFSEVDRALGGSAGYDESRIDASRCVWHSGQARLTLSASWLTSMDAKWRDRQLAQDVKAVEDGRFEEVDGIGTYATWNPVAETLTWRTTEQIFYLEFDDLAPSADNPTRQKAVDLANVALRNQDAARAAIDD</sequence>
<dbReference type="AlphaFoldDB" id="A0A9X1NB01"/>
<dbReference type="RefSeq" id="WP_231439427.1">
    <property type="nucleotide sequence ID" value="NZ_JAJOMB010000003.1"/>
</dbReference>
<comment type="caution">
    <text evidence="2">The sequence shown here is derived from an EMBL/GenBank/DDBJ whole genome shotgun (WGS) entry which is preliminary data.</text>
</comment>
<organism evidence="2 3">
    <name type="scientific">Kineosporia babensis</name>
    <dbReference type="NCBI Taxonomy" id="499548"/>
    <lineage>
        <taxon>Bacteria</taxon>
        <taxon>Bacillati</taxon>
        <taxon>Actinomycetota</taxon>
        <taxon>Actinomycetes</taxon>
        <taxon>Kineosporiales</taxon>
        <taxon>Kineosporiaceae</taxon>
        <taxon>Kineosporia</taxon>
    </lineage>
</organism>
<dbReference type="EMBL" id="JAJOMB010000003">
    <property type="protein sequence ID" value="MCD5310486.1"/>
    <property type="molecule type" value="Genomic_DNA"/>
</dbReference>
<evidence type="ECO:0000313" key="2">
    <source>
        <dbReference type="EMBL" id="MCD5310486.1"/>
    </source>
</evidence>
<name>A0A9X1NB01_9ACTN</name>
<protein>
    <recommendedName>
        <fullName evidence="4">DUF3558 domain-containing protein</fullName>
    </recommendedName>
</protein>
<keyword evidence="3" id="KW-1185">Reference proteome</keyword>
<evidence type="ECO:0000256" key="1">
    <source>
        <dbReference type="SAM" id="MobiDB-lite"/>
    </source>
</evidence>
<reference evidence="2" key="1">
    <citation type="submission" date="2021-11" db="EMBL/GenBank/DDBJ databases">
        <title>Streptomyces corallinus and Kineosporia corallina sp. nov., two new coral-derived marine actinobacteria.</title>
        <authorList>
            <person name="Buangrab K."/>
            <person name="Sutthacheep M."/>
            <person name="Yeemin T."/>
            <person name="Harunari E."/>
            <person name="Igarashi Y."/>
            <person name="Sripreechasak P."/>
            <person name="Kanchanasin P."/>
            <person name="Tanasupawat S."/>
            <person name="Phongsopitanun W."/>
        </authorList>
    </citation>
    <scope>NUCLEOTIDE SEQUENCE</scope>
    <source>
        <strain evidence="2">JCM 31032</strain>
    </source>
</reference>
<proteinExistence type="predicted"/>